<keyword evidence="4" id="KW-0274">FAD</keyword>
<dbReference type="Pfam" id="PF02913">
    <property type="entry name" value="FAD-oxidase_C"/>
    <property type="match status" value="1"/>
</dbReference>
<gene>
    <name evidence="7" type="ORF">AXX12_00415</name>
</gene>
<sequence>MIAKEVIQKIRDVVGQAHALDSDLDRFGYSYDASFVPLFPPSLPDLVVRPRTTEEVAAVMKIANEHGIPVTARGAGSGRTGGSIPLQDGISLCLDRMKTIIELDEKNMMITVEAGVRTGDIYNVCAQKGLFYPPDPASFKYSTIGGNIAENAGGMRAVKYGVTHNFVMGLEVVLADGTVINTGGKSIKNVTGYNLTQLMVGSEGTLGIVTKAILRLIPMPKYRNTLLLMFSTLDGACGTIHQMLQSGIVPASAELMDRTCLNAIAKNRKFEFPDTAQACIITEVDGAEEYEIKKQGEQIETIAQANGVVELRVAKTAQEADDLWAIRRALSPAVGALAPDRVSEDISVPRNEFPEIVRRIRKIVDKYNLDFAVYGHAGDGNLHPSILCDMSDPEQAPRVHKAVEEMFAATLELGGTLSGEHGIGITKQHYLKDALGEAGVVVLKSIKKALDPKGILNPGKMWLEEETVHD</sequence>
<comment type="similarity">
    <text evidence="2">Belongs to the FAD-binding oxidoreductase/transferase type 4 family.</text>
</comment>
<dbReference type="OrthoDB" id="9767256at2"/>
<evidence type="ECO:0000259" key="6">
    <source>
        <dbReference type="PROSITE" id="PS51387"/>
    </source>
</evidence>
<dbReference type="InterPro" id="IPR004113">
    <property type="entry name" value="FAD-bd_oxidored_4_C"/>
</dbReference>
<dbReference type="AlphaFoldDB" id="A0A154BVI7"/>
<comment type="cofactor">
    <cofactor evidence="1">
        <name>FAD</name>
        <dbReference type="ChEBI" id="CHEBI:57692"/>
    </cofactor>
</comment>
<evidence type="ECO:0000313" key="8">
    <source>
        <dbReference type="Proteomes" id="UP000076268"/>
    </source>
</evidence>
<dbReference type="GO" id="GO:0071949">
    <property type="term" value="F:FAD binding"/>
    <property type="evidence" value="ECO:0007669"/>
    <property type="project" value="InterPro"/>
</dbReference>
<dbReference type="InterPro" id="IPR051914">
    <property type="entry name" value="FAD-linked_OxidoTrans_Type4"/>
</dbReference>
<keyword evidence="5" id="KW-0560">Oxidoreductase</keyword>
<dbReference type="InterPro" id="IPR016167">
    <property type="entry name" value="FAD-bd_PCMH_sub1"/>
</dbReference>
<dbReference type="InterPro" id="IPR036318">
    <property type="entry name" value="FAD-bd_PCMH-like_sf"/>
</dbReference>
<accession>A0A154BVI7</accession>
<dbReference type="InterPro" id="IPR016169">
    <property type="entry name" value="FAD-bd_PCMH_sub2"/>
</dbReference>
<keyword evidence="3" id="KW-0285">Flavoprotein</keyword>
<dbReference type="Proteomes" id="UP000076268">
    <property type="component" value="Unassembled WGS sequence"/>
</dbReference>
<dbReference type="SUPFAM" id="SSF56176">
    <property type="entry name" value="FAD-binding/transporter-associated domain-like"/>
    <property type="match status" value="1"/>
</dbReference>
<proteinExistence type="inferred from homology"/>
<dbReference type="Gene3D" id="3.30.43.10">
    <property type="entry name" value="Uridine Diphospho-n-acetylenolpyruvylglucosamine Reductase, domain 2"/>
    <property type="match status" value="1"/>
</dbReference>
<dbReference type="Pfam" id="PF01565">
    <property type="entry name" value="FAD_binding_4"/>
    <property type="match status" value="1"/>
</dbReference>
<evidence type="ECO:0000256" key="2">
    <source>
        <dbReference type="ARBA" id="ARBA00008000"/>
    </source>
</evidence>
<dbReference type="FunFam" id="3.30.70.2740:FF:000001">
    <property type="entry name" value="D-lactate dehydrogenase mitochondrial"/>
    <property type="match status" value="1"/>
</dbReference>
<evidence type="ECO:0000256" key="5">
    <source>
        <dbReference type="ARBA" id="ARBA00023002"/>
    </source>
</evidence>
<dbReference type="InterPro" id="IPR016166">
    <property type="entry name" value="FAD-bd_PCMH"/>
</dbReference>
<evidence type="ECO:0000256" key="3">
    <source>
        <dbReference type="ARBA" id="ARBA00022630"/>
    </source>
</evidence>
<dbReference type="InterPro" id="IPR016164">
    <property type="entry name" value="FAD-linked_Oxase-like_C"/>
</dbReference>
<dbReference type="RefSeq" id="WP_066236665.1">
    <property type="nucleotide sequence ID" value="NZ_LSGP01000001.1"/>
</dbReference>
<dbReference type="STRING" id="1794912.AXX12_00415"/>
<reference evidence="7 8" key="1">
    <citation type="submission" date="2016-02" db="EMBL/GenBank/DDBJ databases">
        <title>Anaerosporomusa subterraneum gen. nov., sp. nov., a spore-forming obligate anaerobe isolated from saprolite.</title>
        <authorList>
            <person name="Choi J.K."/>
            <person name="Shah M."/>
            <person name="Yee N."/>
        </authorList>
    </citation>
    <scope>NUCLEOTIDE SEQUENCE [LARGE SCALE GENOMIC DNA]</scope>
    <source>
        <strain evidence="7 8">RU4</strain>
    </source>
</reference>
<organism evidence="7 8">
    <name type="scientific">Anaerosporomusa subterranea</name>
    <dbReference type="NCBI Taxonomy" id="1794912"/>
    <lineage>
        <taxon>Bacteria</taxon>
        <taxon>Bacillati</taxon>
        <taxon>Bacillota</taxon>
        <taxon>Negativicutes</taxon>
        <taxon>Acetonemataceae</taxon>
        <taxon>Anaerosporomusa</taxon>
    </lineage>
</organism>
<evidence type="ECO:0000256" key="1">
    <source>
        <dbReference type="ARBA" id="ARBA00001974"/>
    </source>
</evidence>
<name>A0A154BVI7_ANASB</name>
<dbReference type="PANTHER" id="PTHR42934">
    <property type="entry name" value="GLYCOLATE OXIDASE SUBUNIT GLCD"/>
    <property type="match status" value="1"/>
</dbReference>
<evidence type="ECO:0000313" key="7">
    <source>
        <dbReference type="EMBL" id="KYZ78044.1"/>
    </source>
</evidence>
<protein>
    <submittedName>
        <fullName evidence="7">Glycolate oxidase subunit GlcD</fullName>
    </submittedName>
</protein>
<dbReference type="Gene3D" id="3.30.70.2190">
    <property type="match status" value="1"/>
</dbReference>
<dbReference type="FunFam" id="1.10.45.10:FF:000001">
    <property type="entry name" value="D-lactate dehydrogenase mitochondrial"/>
    <property type="match status" value="1"/>
</dbReference>
<dbReference type="Gene3D" id="1.10.45.10">
    <property type="entry name" value="Vanillyl-alcohol Oxidase, Chain A, domain 4"/>
    <property type="match status" value="1"/>
</dbReference>
<dbReference type="InterPro" id="IPR016171">
    <property type="entry name" value="Vanillyl_alc_oxidase_C-sub2"/>
</dbReference>
<dbReference type="SUPFAM" id="SSF55103">
    <property type="entry name" value="FAD-linked oxidases, C-terminal domain"/>
    <property type="match status" value="1"/>
</dbReference>
<keyword evidence="8" id="KW-1185">Reference proteome</keyword>
<dbReference type="Gene3D" id="3.30.70.2740">
    <property type="match status" value="1"/>
</dbReference>
<dbReference type="GO" id="GO:0016491">
    <property type="term" value="F:oxidoreductase activity"/>
    <property type="evidence" value="ECO:0007669"/>
    <property type="project" value="UniProtKB-KW"/>
</dbReference>
<dbReference type="InterPro" id="IPR006094">
    <property type="entry name" value="Oxid_FAD_bind_N"/>
</dbReference>
<evidence type="ECO:0000256" key="4">
    <source>
        <dbReference type="ARBA" id="ARBA00022827"/>
    </source>
</evidence>
<comment type="caution">
    <text evidence="7">The sequence shown here is derived from an EMBL/GenBank/DDBJ whole genome shotgun (WGS) entry which is preliminary data.</text>
</comment>
<feature type="domain" description="FAD-binding PCMH-type" evidence="6">
    <location>
        <begin position="40"/>
        <end position="219"/>
    </location>
</feature>
<dbReference type="PROSITE" id="PS51387">
    <property type="entry name" value="FAD_PCMH"/>
    <property type="match status" value="1"/>
</dbReference>
<dbReference type="EMBL" id="LSGP01000001">
    <property type="protein sequence ID" value="KYZ78044.1"/>
    <property type="molecule type" value="Genomic_DNA"/>
</dbReference>
<dbReference type="PANTHER" id="PTHR42934:SF2">
    <property type="entry name" value="GLYCOLATE OXIDASE SUBUNIT GLCD"/>
    <property type="match status" value="1"/>
</dbReference>
<dbReference type="Gene3D" id="3.30.465.10">
    <property type="match status" value="1"/>
</dbReference>